<dbReference type="Proteomes" id="UP000238338">
    <property type="component" value="Unassembled WGS sequence"/>
</dbReference>
<keyword evidence="7" id="KW-1185">Reference proteome</keyword>
<feature type="domain" description="HTH deoR-type" evidence="5">
    <location>
        <begin position="2"/>
        <end position="57"/>
    </location>
</feature>
<dbReference type="EMBL" id="PVEP01000002">
    <property type="protein sequence ID" value="PQV57770.1"/>
    <property type="molecule type" value="Genomic_DNA"/>
</dbReference>
<evidence type="ECO:0000256" key="4">
    <source>
        <dbReference type="ARBA" id="ARBA00023163"/>
    </source>
</evidence>
<dbReference type="InterPro" id="IPR036388">
    <property type="entry name" value="WH-like_DNA-bd_sf"/>
</dbReference>
<keyword evidence="3" id="KW-0238">DNA-binding</keyword>
<dbReference type="InterPro" id="IPR037171">
    <property type="entry name" value="NagB/RpiA_transferase-like"/>
</dbReference>
<keyword evidence="4" id="KW-0804">Transcription</keyword>
<protein>
    <submittedName>
        <fullName evidence="6">DeoR family transcriptional regulator</fullName>
    </submittedName>
</protein>
<dbReference type="InterPro" id="IPR018356">
    <property type="entry name" value="Tscrpt_reg_HTH_DeoR_CS"/>
</dbReference>
<evidence type="ECO:0000256" key="2">
    <source>
        <dbReference type="ARBA" id="ARBA00023015"/>
    </source>
</evidence>
<dbReference type="OrthoDB" id="7688673at2"/>
<dbReference type="Pfam" id="PF08220">
    <property type="entry name" value="HTH_DeoR"/>
    <property type="match status" value="1"/>
</dbReference>
<keyword evidence="1" id="KW-0678">Repressor</keyword>
<dbReference type="InterPro" id="IPR050313">
    <property type="entry name" value="Carb_Metab_HTH_regulators"/>
</dbReference>
<organism evidence="6 7">
    <name type="scientific">Albidovulum denitrificans</name>
    <dbReference type="NCBI Taxonomy" id="404881"/>
    <lineage>
        <taxon>Bacteria</taxon>
        <taxon>Pseudomonadati</taxon>
        <taxon>Pseudomonadota</taxon>
        <taxon>Alphaproteobacteria</taxon>
        <taxon>Rhodobacterales</taxon>
        <taxon>Paracoccaceae</taxon>
        <taxon>Albidovulum</taxon>
    </lineage>
</organism>
<accession>A0A2S8SAF5</accession>
<comment type="caution">
    <text evidence="6">The sequence shown here is derived from an EMBL/GenBank/DDBJ whole genome shotgun (WGS) entry which is preliminary data.</text>
</comment>
<proteinExistence type="predicted"/>
<sequence>MLSKRHSDILKILETEGTATIAALADRLGVSLETVRRDVKPLTEAGTLTRVHGAVGLAGQLGEAPFQKRMRENAAAKQVIARAVAGMVRDGDSLMLDTGTTTSFVARELTDHRRLTVVTNSTDIARILATRNGNRVFLAGGALRPDSGAAFGKSALDFIAGFRVRLTILSVGAVDETGLMDYDLEEAELARLMLTRADRRAVVTDHTKFGRAGLIRVAGFDGIDALVTDHPPPPAIATALTAAGAALTLPLLRCENTPAGGG</sequence>
<keyword evidence="2" id="KW-0805">Transcription regulation</keyword>
<dbReference type="SMART" id="SM00420">
    <property type="entry name" value="HTH_DEOR"/>
    <property type="match status" value="1"/>
</dbReference>
<evidence type="ECO:0000313" key="6">
    <source>
        <dbReference type="EMBL" id="PQV57770.1"/>
    </source>
</evidence>
<dbReference type="GO" id="GO:0003700">
    <property type="term" value="F:DNA-binding transcription factor activity"/>
    <property type="evidence" value="ECO:0007669"/>
    <property type="project" value="InterPro"/>
</dbReference>
<dbReference type="Gene3D" id="1.10.10.10">
    <property type="entry name" value="Winged helix-like DNA-binding domain superfamily/Winged helix DNA-binding domain"/>
    <property type="match status" value="1"/>
</dbReference>
<dbReference type="InterPro" id="IPR014036">
    <property type="entry name" value="DeoR-like_C"/>
</dbReference>
<evidence type="ECO:0000256" key="1">
    <source>
        <dbReference type="ARBA" id="ARBA00022491"/>
    </source>
</evidence>
<dbReference type="PRINTS" id="PR00037">
    <property type="entry name" value="HTHLACR"/>
</dbReference>
<dbReference type="PANTHER" id="PTHR30363:SF4">
    <property type="entry name" value="GLYCEROL-3-PHOSPHATE REGULON REPRESSOR"/>
    <property type="match status" value="1"/>
</dbReference>
<name>A0A2S8SAF5_9RHOB</name>
<dbReference type="InterPro" id="IPR001034">
    <property type="entry name" value="DeoR_HTH"/>
</dbReference>
<dbReference type="SMART" id="SM01134">
    <property type="entry name" value="DeoRC"/>
    <property type="match status" value="1"/>
</dbReference>
<dbReference type="GO" id="GO:0003677">
    <property type="term" value="F:DNA binding"/>
    <property type="evidence" value="ECO:0007669"/>
    <property type="project" value="UniProtKB-KW"/>
</dbReference>
<dbReference type="RefSeq" id="WP_105513988.1">
    <property type="nucleotide sequence ID" value="NZ_PVEP01000002.1"/>
</dbReference>
<evidence type="ECO:0000313" key="7">
    <source>
        <dbReference type="Proteomes" id="UP000238338"/>
    </source>
</evidence>
<dbReference type="PROSITE" id="PS00894">
    <property type="entry name" value="HTH_DEOR_1"/>
    <property type="match status" value="1"/>
</dbReference>
<dbReference type="Pfam" id="PF00455">
    <property type="entry name" value="DeoRC"/>
    <property type="match status" value="1"/>
</dbReference>
<dbReference type="PROSITE" id="PS51000">
    <property type="entry name" value="HTH_DEOR_2"/>
    <property type="match status" value="1"/>
</dbReference>
<dbReference type="InterPro" id="IPR036390">
    <property type="entry name" value="WH_DNA-bd_sf"/>
</dbReference>
<dbReference type="AlphaFoldDB" id="A0A2S8SAF5"/>
<evidence type="ECO:0000259" key="5">
    <source>
        <dbReference type="PROSITE" id="PS51000"/>
    </source>
</evidence>
<dbReference type="Gene3D" id="3.40.50.1360">
    <property type="match status" value="1"/>
</dbReference>
<gene>
    <name evidence="6" type="ORF">LX70_01578</name>
</gene>
<evidence type="ECO:0000256" key="3">
    <source>
        <dbReference type="ARBA" id="ARBA00023125"/>
    </source>
</evidence>
<dbReference type="PANTHER" id="PTHR30363">
    <property type="entry name" value="HTH-TYPE TRANSCRIPTIONAL REGULATOR SRLR-RELATED"/>
    <property type="match status" value="1"/>
</dbReference>
<dbReference type="SUPFAM" id="SSF46785">
    <property type="entry name" value="Winged helix' DNA-binding domain"/>
    <property type="match status" value="1"/>
</dbReference>
<dbReference type="SUPFAM" id="SSF100950">
    <property type="entry name" value="NagB/RpiA/CoA transferase-like"/>
    <property type="match status" value="1"/>
</dbReference>
<reference evidence="6 7" key="1">
    <citation type="submission" date="2018-02" db="EMBL/GenBank/DDBJ databases">
        <title>Genomic Encyclopedia of Archaeal and Bacterial Type Strains, Phase II (KMG-II): from individual species to whole genera.</title>
        <authorList>
            <person name="Goeker M."/>
        </authorList>
    </citation>
    <scope>NUCLEOTIDE SEQUENCE [LARGE SCALE GENOMIC DNA]</scope>
    <source>
        <strain evidence="6 7">DSM 18921</strain>
    </source>
</reference>